<dbReference type="GO" id="GO:0003677">
    <property type="term" value="F:DNA binding"/>
    <property type="evidence" value="ECO:0007669"/>
    <property type="project" value="UniProtKB-KW"/>
</dbReference>
<keyword evidence="4 10" id="KW-0863">Zinc-finger</keyword>
<dbReference type="PANTHER" id="PTHR24394:SF29">
    <property type="entry name" value="MYONEURIN"/>
    <property type="match status" value="1"/>
</dbReference>
<evidence type="ECO:0000256" key="9">
    <source>
        <dbReference type="ARBA" id="ARBA00023242"/>
    </source>
</evidence>
<gene>
    <name evidence="13" type="ORF">P4O66_000462</name>
</gene>
<dbReference type="Gene3D" id="3.30.160.60">
    <property type="entry name" value="Classic Zinc Finger"/>
    <property type="match status" value="3"/>
</dbReference>
<reference evidence="13" key="1">
    <citation type="submission" date="2023-03" db="EMBL/GenBank/DDBJ databases">
        <title>Electrophorus voltai genome.</title>
        <authorList>
            <person name="Bian C."/>
        </authorList>
    </citation>
    <scope>NUCLEOTIDE SEQUENCE</scope>
    <source>
        <strain evidence="13">CB-2022</strain>
        <tissue evidence="13">Muscle</tissue>
    </source>
</reference>
<evidence type="ECO:0000256" key="10">
    <source>
        <dbReference type="PROSITE-ProRule" id="PRU00042"/>
    </source>
</evidence>
<name>A0AAD8ZK82_9TELE</name>
<keyword evidence="9" id="KW-0539">Nucleus</keyword>
<dbReference type="PROSITE" id="PS50157">
    <property type="entry name" value="ZINC_FINGER_C2H2_2"/>
    <property type="match status" value="3"/>
</dbReference>
<dbReference type="Proteomes" id="UP001239994">
    <property type="component" value="Unassembled WGS sequence"/>
</dbReference>
<keyword evidence="5" id="KW-0862">Zinc</keyword>
<dbReference type="EMBL" id="JAROKS010000011">
    <property type="protein sequence ID" value="KAK1799583.1"/>
    <property type="molecule type" value="Genomic_DNA"/>
</dbReference>
<dbReference type="GO" id="GO:0005634">
    <property type="term" value="C:nucleus"/>
    <property type="evidence" value="ECO:0007669"/>
    <property type="project" value="UniProtKB-SubCell"/>
</dbReference>
<dbReference type="SUPFAM" id="SSF57667">
    <property type="entry name" value="beta-beta-alpha zinc fingers"/>
    <property type="match status" value="3"/>
</dbReference>
<keyword evidence="3" id="KW-0677">Repeat</keyword>
<proteinExistence type="predicted"/>
<dbReference type="PANTHER" id="PTHR24394">
    <property type="entry name" value="ZINC FINGER PROTEIN"/>
    <property type="match status" value="1"/>
</dbReference>
<evidence type="ECO:0000256" key="5">
    <source>
        <dbReference type="ARBA" id="ARBA00022833"/>
    </source>
</evidence>
<feature type="region of interest" description="Disordered" evidence="11">
    <location>
        <begin position="409"/>
        <end position="431"/>
    </location>
</feature>
<feature type="domain" description="C2H2-type" evidence="12">
    <location>
        <begin position="329"/>
        <end position="356"/>
    </location>
</feature>
<dbReference type="InterPro" id="IPR013087">
    <property type="entry name" value="Znf_C2H2_type"/>
</dbReference>
<protein>
    <recommendedName>
        <fullName evidence="12">C2H2-type domain-containing protein</fullName>
    </recommendedName>
</protein>
<evidence type="ECO:0000256" key="7">
    <source>
        <dbReference type="ARBA" id="ARBA00023125"/>
    </source>
</evidence>
<keyword evidence="8" id="KW-0804">Transcription</keyword>
<evidence type="ECO:0000256" key="1">
    <source>
        <dbReference type="ARBA" id="ARBA00004123"/>
    </source>
</evidence>
<keyword evidence="7" id="KW-0238">DNA-binding</keyword>
<feature type="compositionally biased region" description="Basic and acidic residues" evidence="11">
    <location>
        <begin position="345"/>
        <end position="369"/>
    </location>
</feature>
<dbReference type="PROSITE" id="PS00028">
    <property type="entry name" value="ZINC_FINGER_C2H2_1"/>
    <property type="match status" value="2"/>
</dbReference>
<dbReference type="GO" id="GO:0000981">
    <property type="term" value="F:DNA-binding transcription factor activity, RNA polymerase II-specific"/>
    <property type="evidence" value="ECO:0007669"/>
    <property type="project" value="TreeGrafter"/>
</dbReference>
<keyword evidence="6" id="KW-0805">Transcription regulation</keyword>
<evidence type="ECO:0000259" key="12">
    <source>
        <dbReference type="PROSITE" id="PS50157"/>
    </source>
</evidence>
<dbReference type="GO" id="GO:0008270">
    <property type="term" value="F:zinc ion binding"/>
    <property type="evidence" value="ECO:0007669"/>
    <property type="project" value="UniProtKB-KW"/>
</dbReference>
<dbReference type="AlphaFoldDB" id="A0AAD8ZK82"/>
<keyword evidence="14" id="KW-1185">Reference proteome</keyword>
<feature type="domain" description="C2H2-type" evidence="12">
    <location>
        <begin position="146"/>
        <end position="174"/>
    </location>
</feature>
<comment type="subcellular location">
    <subcellularLocation>
        <location evidence="1">Nucleus</location>
    </subcellularLocation>
</comment>
<evidence type="ECO:0000313" key="13">
    <source>
        <dbReference type="EMBL" id="KAK1799583.1"/>
    </source>
</evidence>
<dbReference type="SMART" id="SM00355">
    <property type="entry name" value="ZnF_C2H2"/>
    <property type="match status" value="3"/>
</dbReference>
<feature type="region of interest" description="Disordered" evidence="11">
    <location>
        <begin position="345"/>
        <end position="377"/>
    </location>
</feature>
<evidence type="ECO:0000256" key="11">
    <source>
        <dbReference type="SAM" id="MobiDB-lite"/>
    </source>
</evidence>
<comment type="caution">
    <text evidence="13">The sequence shown here is derived from an EMBL/GenBank/DDBJ whole genome shotgun (WGS) entry which is preliminary data.</text>
</comment>
<organism evidence="13 14">
    <name type="scientific">Electrophorus voltai</name>
    <dbReference type="NCBI Taxonomy" id="2609070"/>
    <lineage>
        <taxon>Eukaryota</taxon>
        <taxon>Metazoa</taxon>
        <taxon>Chordata</taxon>
        <taxon>Craniata</taxon>
        <taxon>Vertebrata</taxon>
        <taxon>Euteleostomi</taxon>
        <taxon>Actinopterygii</taxon>
        <taxon>Neopterygii</taxon>
        <taxon>Teleostei</taxon>
        <taxon>Ostariophysi</taxon>
        <taxon>Gymnotiformes</taxon>
        <taxon>Gymnotoidei</taxon>
        <taxon>Gymnotidae</taxon>
        <taxon>Electrophorus</taxon>
    </lineage>
</organism>
<dbReference type="FunFam" id="3.30.160.60:FF:000358">
    <property type="entry name" value="zinc finger protein 24"/>
    <property type="match status" value="1"/>
</dbReference>
<evidence type="ECO:0000256" key="2">
    <source>
        <dbReference type="ARBA" id="ARBA00022723"/>
    </source>
</evidence>
<evidence type="ECO:0000256" key="6">
    <source>
        <dbReference type="ARBA" id="ARBA00023015"/>
    </source>
</evidence>
<feature type="domain" description="C2H2-type" evidence="12">
    <location>
        <begin position="301"/>
        <end position="328"/>
    </location>
</feature>
<evidence type="ECO:0000256" key="4">
    <source>
        <dbReference type="ARBA" id="ARBA00022771"/>
    </source>
</evidence>
<sequence length="475" mass="52342">MIDADGDQHNSNQGPLDSEHSLIQVKLEFATLEQECEPQQASSEPQMYTSNVAKATHGPVPTQCFSDKTVVLDDMEDNSLHTNSAVTVKVEPCASHAIYSDSTSTAEILNDAATDQARLGQDSYCGRAFDEVSHLASHLQSHVDMFSCEVCGKSFKKKVSFSSSNRATEVEASPPHALPLVPLDSEASVIQVKLELSTAQQAGEPQFPLRDTPACRGPENADKAQEVDGHKTVDEDEAVCLDSHVTVKLERCDSQSLCMDEVNSCEVQTGKRVFNFKACGEPLRSDGDVKTHILVHKERTFCCDLCGKCYSASHGLKIHLRTHTGERPYPCKFCMKTFNQKAHVKEHERIHTDAPNKKPDGSPPEREESYQGPPDSDLETSVIQVKLELSSVPQDPEAEQLPTASTCDSVLATRGQGPPHVFSGKTNDSERKGDADLCMDSYAAIKLERCDPLMRWEVLQNSKTPSKRLRNRIPY</sequence>
<accession>A0AAD8ZK82</accession>
<evidence type="ECO:0000313" key="14">
    <source>
        <dbReference type="Proteomes" id="UP001239994"/>
    </source>
</evidence>
<dbReference type="InterPro" id="IPR036236">
    <property type="entry name" value="Znf_C2H2_sf"/>
</dbReference>
<dbReference type="FunFam" id="3.30.160.60:FF:000322">
    <property type="entry name" value="GDNF-inducible zinc finger protein 1"/>
    <property type="match status" value="1"/>
</dbReference>
<evidence type="ECO:0000256" key="8">
    <source>
        <dbReference type="ARBA" id="ARBA00023163"/>
    </source>
</evidence>
<keyword evidence="2" id="KW-0479">Metal-binding</keyword>
<evidence type="ECO:0000256" key="3">
    <source>
        <dbReference type="ARBA" id="ARBA00022737"/>
    </source>
</evidence>